<feature type="domain" description="Fungal lipase-type" evidence="2">
    <location>
        <begin position="111"/>
        <end position="245"/>
    </location>
</feature>
<reference evidence="5" key="1">
    <citation type="journal article" date="2017" name="Cell">
        <title>Insights into land plant evolution garnered from the Marchantia polymorpha genome.</title>
        <authorList>
            <person name="Bowman J.L."/>
            <person name="Kohchi T."/>
            <person name="Yamato K.T."/>
            <person name="Jenkins J."/>
            <person name="Shu S."/>
            <person name="Ishizaki K."/>
            <person name="Yamaoka S."/>
            <person name="Nishihama R."/>
            <person name="Nakamura Y."/>
            <person name="Berger F."/>
            <person name="Adam C."/>
            <person name="Aki S.S."/>
            <person name="Althoff F."/>
            <person name="Araki T."/>
            <person name="Arteaga-Vazquez M.A."/>
            <person name="Balasubrmanian S."/>
            <person name="Barry K."/>
            <person name="Bauer D."/>
            <person name="Boehm C.R."/>
            <person name="Briginshaw L."/>
            <person name="Caballero-Perez J."/>
            <person name="Catarino B."/>
            <person name="Chen F."/>
            <person name="Chiyoda S."/>
            <person name="Chovatia M."/>
            <person name="Davies K.M."/>
            <person name="Delmans M."/>
            <person name="Demura T."/>
            <person name="Dierschke T."/>
            <person name="Dolan L."/>
            <person name="Dorantes-Acosta A.E."/>
            <person name="Eklund D.M."/>
            <person name="Florent S.N."/>
            <person name="Flores-Sandoval E."/>
            <person name="Fujiyama A."/>
            <person name="Fukuzawa H."/>
            <person name="Galik B."/>
            <person name="Grimanelli D."/>
            <person name="Grimwood J."/>
            <person name="Grossniklaus U."/>
            <person name="Hamada T."/>
            <person name="Haseloff J."/>
            <person name="Hetherington A.J."/>
            <person name="Higo A."/>
            <person name="Hirakawa Y."/>
            <person name="Hundley H.N."/>
            <person name="Ikeda Y."/>
            <person name="Inoue K."/>
            <person name="Inoue S.I."/>
            <person name="Ishida S."/>
            <person name="Jia Q."/>
            <person name="Kakita M."/>
            <person name="Kanazawa T."/>
            <person name="Kawai Y."/>
            <person name="Kawashima T."/>
            <person name="Kennedy M."/>
            <person name="Kinose K."/>
            <person name="Kinoshita T."/>
            <person name="Kohara Y."/>
            <person name="Koide E."/>
            <person name="Komatsu K."/>
            <person name="Kopischke S."/>
            <person name="Kubo M."/>
            <person name="Kyozuka J."/>
            <person name="Lagercrantz U."/>
            <person name="Lin S.S."/>
            <person name="Lindquist E."/>
            <person name="Lipzen A.M."/>
            <person name="Lu C.W."/>
            <person name="De Luna E."/>
            <person name="Martienssen R.A."/>
            <person name="Minamino N."/>
            <person name="Mizutani M."/>
            <person name="Mizutani M."/>
            <person name="Mochizuki N."/>
            <person name="Monte I."/>
            <person name="Mosher R."/>
            <person name="Nagasaki H."/>
            <person name="Nakagami H."/>
            <person name="Naramoto S."/>
            <person name="Nishitani K."/>
            <person name="Ohtani M."/>
            <person name="Okamoto T."/>
            <person name="Okumura M."/>
            <person name="Phillips J."/>
            <person name="Pollak B."/>
            <person name="Reinders A."/>
            <person name="Rovekamp M."/>
            <person name="Sano R."/>
            <person name="Sawa S."/>
            <person name="Schmid M.W."/>
            <person name="Shirakawa M."/>
            <person name="Solano R."/>
            <person name="Spunde A."/>
            <person name="Suetsugu N."/>
            <person name="Sugano S."/>
            <person name="Sugiyama A."/>
            <person name="Sun R."/>
            <person name="Suzuki Y."/>
            <person name="Takenaka M."/>
            <person name="Takezawa D."/>
            <person name="Tomogane H."/>
            <person name="Tsuzuki M."/>
            <person name="Ueda T."/>
            <person name="Umeda M."/>
            <person name="Ward J.M."/>
            <person name="Watanabe Y."/>
            <person name="Yazaki K."/>
            <person name="Yokoyama R."/>
            <person name="Yoshitake Y."/>
            <person name="Yotsui I."/>
            <person name="Zachgo S."/>
            <person name="Schmutz J."/>
        </authorList>
    </citation>
    <scope>NUCLEOTIDE SEQUENCE [LARGE SCALE GENOMIC DNA]</scope>
    <source>
        <strain evidence="5">Tak-1</strain>
    </source>
</reference>
<accession>A0A2R6W2G0</accession>
<feature type="region of interest" description="Disordered" evidence="1">
    <location>
        <begin position="445"/>
        <end position="482"/>
    </location>
</feature>
<dbReference type="CDD" id="cd00519">
    <property type="entry name" value="Lipase_3"/>
    <property type="match status" value="1"/>
</dbReference>
<dbReference type="InterPro" id="IPR029058">
    <property type="entry name" value="AB_hydrolase_fold"/>
</dbReference>
<dbReference type="SUPFAM" id="SSF53474">
    <property type="entry name" value="alpha/beta-Hydrolases"/>
    <property type="match status" value="1"/>
</dbReference>
<dbReference type="Pfam" id="PF03893">
    <property type="entry name" value="Lipase3_N"/>
    <property type="match status" value="1"/>
</dbReference>
<proteinExistence type="predicted"/>
<dbReference type="GO" id="GO:0016042">
    <property type="term" value="P:lipid catabolic process"/>
    <property type="evidence" value="ECO:0007669"/>
    <property type="project" value="InterPro"/>
</dbReference>
<dbReference type="PANTHER" id="PTHR46398">
    <property type="entry name" value="ALPHA/BETA-HYDROLASES SUPERFAMILY PROTEIN"/>
    <property type="match status" value="1"/>
</dbReference>
<evidence type="ECO:0000259" key="3">
    <source>
        <dbReference type="Pfam" id="PF03893"/>
    </source>
</evidence>
<dbReference type="EMBL" id="KZ772844">
    <property type="protein sequence ID" value="PTQ28042.1"/>
    <property type="molecule type" value="Genomic_DNA"/>
</dbReference>
<feature type="domain" description="Mono-/di-acylglycerol lipase N-terminal" evidence="3">
    <location>
        <begin position="10"/>
        <end position="75"/>
    </location>
</feature>
<dbReference type="InterPro" id="IPR002921">
    <property type="entry name" value="Fungal_lipase-type"/>
</dbReference>
<dbReference type="OrthoDB" id="438440at2759"/>
<name>A0A2R6W2G0_MARPO</name>
<evidence type="ECO:0000256" key="1">
    <source>
        <dbReference type="SAM" id="MobiDB-lite"/>
    </source>
</evidence>
<evidence type="ECO:0000313" key="4">
    <source>
        <dbReference type="EMBL" id="PTQ28042.1"/>
    </source>
</evidence>
<feature type="compositionally biased region" description="Basic and acidic residues" evidence="1">
    <location>
        <begin position="462"/>
        <end position="482"/>
    </location>
</feature>
<dbReference type="Gene3D" id="3.40.50.1820">
    <property type="entry name" value="alpha/beta hydrolase"/>
    <property type="match status" value="1"/>
</dbReference>
<evidence type="ECO:0000313" key="5">
    <source>
        <dbReference type="Proteomes" id="UP000244005"/>
    </source>
</evidence>
<feature type="region of interest" description="Disordered" evidence="1">
    <location>
        <begin position="408"/>
        <end position="431"/>
    </location>
</feature>
<evidence type="ECO:0008006" key="6">
    <source>
        <dbReference type="Google" id="ProtNLM"/>
    </source>
</evidence>
<dbReference type="AlphaFoldDB" id="A0A2R6W2G0"/>
<keyword evidence="5" id="KW-1185">Reference proteome</keyword>
<evidence type="ECO:0000259" key="2">
    <source>
        <dbReference type="Pfam" id="PF01764"/>
    </source>
</evidence>
<dbReference type="PANTHER" id="PTHR46398:SF7">
    <property type="entry name" value="ALPHA_BETA-HYDROLASES SUPERFAMILY PROTEIN"/>
    <property type="match status" value="1"/>
</dbReference>
<organism evidence="4 5">
    <name type="scientific">Marchantia polymorpha</name>
    <name type="common">Common liverwort</name>
    <name type="synonym">Marchantia aquatica</name>
    <dbReference type="NCBI Taxonomy" id="3197"/>
    <lineage>
        <taxon>Eukaryota</taxon>
        <taxon>Viridiplantae</taxon>
        <taxon>Streptophyta</taxon>
        <taxon>Embryophyta</taxon>
        <taxon>Marchantiophyta</taxon>
        <taxon>Marchantiopsida</taxon>
        <taxon>Marchantiidae</taxon>
        <taxon>Marchantiales</taxon>
        <taxon>Marchantiaceae</taxon>
        <taxon>Marchantia</taxon>
    </lineage>
</organism>
<dbReference type="Proteomes" id="UP000244005">
    <property type="component" value="Unassembled WGS sequence"/>
</dbReference>
<dbReference type="OMA" id="DICVHER"/>
<dbReference type="InterPro" id="IPR005592">
    <property type="entry name" value="Mono/diacylglycerol_lipase_N"/>
</dbReference>
<dbReference type="Gramene" id="Mp5g01430.1">
    <property type="protein sequence ID" value="Mp5g01430.1.cds"/>
    <property type="gene ID" value="Mp5g01430"/>
</dbReference>
<gene>
    <name evidence="4" type="ORF">MARPO_0175s0006</name>
</gene>
<sequence>MMSLACGIPLLECVYVAGCLKWGWKRCAYIGAFDSDSWDIANFEDFEPVPRICRIILAVYEDDLRHPQWAPEGGYGMKLETVVKKVNYEETEGNAPPYIIYVDHDNQDIILAIRGLNMGKNRDYRTLLNNRLGREMFDGGYVHHGLLKSAAWLLNKESATLVEQIEKYPSYTVTFAGHSLGSGIAALMTLVVAKNRSALGNIPREQLRCFSIAPARCMSLNLAVQYADIIQSVVLQDDFLPRTATPLQDIFGAIFCLPCVMCCRCMIDTCTSEKKKLKDPRRLYAPGRMYHIVERRFCSCGRFPPEVRASVPVDGRFEHIVLSCNATSDHSIIEIERESRKALEILKESLMEVPSTQKMQRQQSIAQGHKDQYKAALERAVTLKVPHAFSPSDDTIEEGETDENAILIDENGNPVPPKAEENPVDSGTAKKTTNWNVLVDRLFHTRMGKDSSTSSGEQVIIELKREEQRSSSSKEEKVNGKS</sequence>
<protein>
    <recommendedName>
        <fullName evidence="6">Fungal lipase-like domain-containing protein</fullName>
    </recommendedName>
</protein>
<dbReference type="Pfam" id="PF01764">
    <property type="entry name" value="Lipase_3"/>
    <property type="match status" value="1"/>
</dbReference>